<accession>A0A1C6T3Z6</accession>
<dbReference type="Proteomes" id="UP000199413">
    <property type="component" value="Unassembled WGS sequence"/>
</dbReference>
<dbReference type="EMBL" id="FMHV01000002">
    <property type="protein sequence ID" value="SCL36550.1"/>
    <property type="molecule type" value="Genomic_DNA"/>
</dbReference>
<dbReference type="RefSeq" id="WP_141715204.1">
    <property type="nucleotide sequence ID" value="NZ_FMHV01000002.1"/>
</dbReference>
<dbReference type="OrthoDB" id="3296226at2"/>
<dbReference type="AlphaFoldDB" id="A0A1C6T3Z6"/>
<evidence type="ECO:0000313" key="1">
    <source>
        <dbReference type="EMBL" id="SCL36550.1"/>
    </source>
</evidence>
<keyword evidence="2" id="KW-1185">Reference proteome</keyword>
<gene>
    <name evidence="1" type="ORF">GA0070624_5584</name>
</gene>
<protein>
    <submittedName>
        <fullName evidence="1">Uncharacterized protein</fullName>
    </submittedName>
</protein>
<evidence type="ECO:0000313" key="2">
    <source>
        <dbReference type="Proteomes" id="UP000199413"/>
    </source>
</evidence>
<proteinExistence type="predicted"/>
<name>A0A1C6T3Z6_9ACTN</name>
<reference evidence="2" key="1">
    <citation type="submission" date="2016-06" db="EMBL/GenBank/DDBJ databases">
        <authorList>
            <person name="Varghese N."/>
            <person name="Submissions Spin"/>
        </authorList>
    </citation>
    <scope>NUCLEOTIDE SEQUENCE [LARGE SCALE GENOMIC DNA]</scope>
    <source>
        <strain evidence="2">DSM 45431</strain>
    </source>
</reference>
<organism evidence="1 2">
    <name type="scientific">Micromonospora rhizosphaerae</name>
    <dbReference type="NCBI Taxonomy" id="568872"/>
    <lineage>
        <taxon>Bacteria</taxon>
        <taxon>Bacillati</taxon>
        <taxon>Actinomycetota</taxon>
        <taxon>Actinomycetes</taxon>
        <taxon>Micromonosporales</taxon>
        <taxon>Micromonosporaceae</taxon>
        <taxon>Micromonospora</taxon>
    </lineage>
</organism>
<sequence>MARQYRDIDFQPAPPGWRMIFLAGDGKGVWTYPVPGWLIQEEADDEYEPLTGTAPHNRERRVIPAFWSAAFGIELQPADIDGDNPAWVLGPGQPDPTEEEIAQEHRSVEETAAREANGKLAGRYFDTVIAPRLRDEGKRADHISYARGKYIRDTCADPAELDRLRAHFASNGE</sequence>